<dbReference type="RefSeq" id="WP_349214400.1">
    <property type="nucleotide sequence ID" value="NZ_JBBMFA010000037.1"/>
</dbReference>
<evidence type="ECO:0000256" key="2">
    <source>
        <dbReference type="ARBA" id="ARBA00010350"/>
    </source>
</evidence>
<feature type="transmembrane region" description="Helical" evidence="6">
    <location>
        <begin position="64"/>
        <end position="82"/>
    </location>
</feature>
<evidence type="ECO:0000313" key="7">
    <source>
        <dbReference type="EMBL" id="MEQ2519128.1"/>
    </source>
</evidence>
<evidence type="ECO:0000313" key="8">
    <source>
        <dbReference type="Proteomes" id="UP001477672"/>
    </source>
</evidence>
<evidence type="ECO:0000256" key="3">
    <source>
        <dbReference type="ARBA" id="ARBA00022692"/>
    </source>
</evidence>
<comment type="similarity">
    <text evidence="2 6">Belongs to the BI1 family.</text>
</comment>
<dbReference type="EMBL" id="JBBMFA010000037">
    <property type="protein sequence ID" value="MEQ2519128.1"/>
    <property type="molecule type" value="Genomic_DNA"/>
</dbReference>
<dbReference type="CDD" id="cd10432">
    <property type="entry name" value="BI-1-like_bacterial"/>
    <property type="match status" value="1"/>
</dbReference>
<evidence type="ECO:0000256" key="5">
    <source>
        <dbReference type="ARBA" id="ARBA00023136"/>
    </source>
</evidence>
<evidence type="ECO:0000256" key="4">
    <source>
        <dbReference type="ARBA" id="ARBA00022989"/>
    </source>
</evidence>
<comment type="caution">
    <text evidence="7">The sequence shown here is derived from an EMBL/GenBank/DDBJ whole genome shotgun (WGS) entry which is preliminary data.</text>
</comment>
<feature type="transmembrane region" description="Helical" evidence="6">
    <location>
        <begin position="94"/>
        <end position="114"/>
    </location>
</feature>
<feature type="transmembrane region" description="Helical" evidence="6">
    <location>
        <begin position="32"/>
        <end position="58"/>
    </location>
</feature>
<organism evidence="7 8">
    <name type="scientific">Ruthenibacterium intestinale</name>
    <dbReference type="NCBI Taxonomy" id="3133163"/>
    <lineage>
        <taxon>Bacteria</taxon>
        <taxon>Bacillati</taxon>
        <taxon>Bacillota</taxon>
        <taxon>Clostridia</taxon>
        <taxon>Eubacteriales</taxon>
        <taxon>Oscillospiraceae</taxon>
        <taxon>Ruthenibacterium</taxon>
    </lineage>
</organism>
<keyword evidence="8" id="KW-1185">Reference proteome</keyword>
<comment type="subcellular location">
    <subcellularLocation>
        <location evidence="1">Membrane</location>
        <topology evidence="1">Multi-pass membrane protein</topology>
    </subcellularLocation>
</comment>
<gene>
    <name evidence="7" type="ORF">WMO24_01555</name>
</gene>
<dbReference type="Pfam" id="PF01027">
    <property type="entry name" value="Bax1-I"/>
    <property type="match status" value="1"/>
</dbReference>
<dbReference type="PANTHER" id="PTHR23291">
    <property type="entry name" value="BAX INHIBITOR-RELATED"/>
    <property type="match status" value="1"/>
</dbReference>
<protein>
    <submittedName>
        <fullName evidence="7">Bax inhibitor-1/YccA family protein</fullName>
    </submittedName>
</protein>
<accession>A0ABV1GBM2</accession>
<name>A0ABV1GBM2_9FIRM</name>
<feature type="transmembrane region" description="Helical" evidence="6">
    <location>
        <begin position="151"/>
        <end position="172"/>
    </location>
</feature>
<evidence type="ECO:0000256" key="6">
    <source>
        <dbReference type="RuleBase" id="RU004379"/>
    </source>
</evidence>
<dbReference type="InterPro" id="IPR006214">
    <property type="entry name" value="Bax_inhibitor_1-related"/>
</dbReference>
<reference evidence="7 8" key="1">
    <citation type="submission" date="2024-03" db="EMBL/GenBank/DDBJ databases">
        <title>Human intestinal bacterial collection.</title>
        <authorList>
            <person name="Pauvert C."/>
            <person name="Hitch T.C.A."/>
            <person name="Clavel T."/>
        </authorList>
    </citation>
    <scope>NUCLEOTIDE SEQUENCE [LARGE SCALE GENOMIC DNA]</scope>
    <source>
        <strain evidence="7 8">CLA-JM-H11</strain>
    </source>
</reference>
<keyword evidence="5 6" id="KW-0472">Membrane</keyword>
<keyword evidence="4 6" id="KW-1133">Transmembrane helix</keyword>
<proteinExistence type="inferred from homology"/>
<feature type="transmembrane region" description="Helical" evidence="6">
    <location>
        <begin position="213"/>
        <end position="233"/>
    </location>
</feature>
<evidence type="ECO:0000256" key="1">
    <source>
        <dbReference type="ARBA" id="ARBA00004141"/>
    </source>
</evidence>
<feature type="transmembrane region" description="Helical" evidence="6">
    <location>
        <begin position="120"/>
        <end position="139"/>
    </location>
</feature>
<dbReference type="Proteomes" id="UP001477672">
    <property type="component" value="Unassembled WGS sequence"/>
</dbReference>
<keyword evidence="3 6" id="KW-0812">Transmembrane</keyword>
<sequence>MDGNNSMFNEPGMEWMNGGAAESLSSYTTKTFGWMGLGLLATFVTAYAGYLTGITWLLCVSMPYLPFILAIAEVITVIVLGARLHKLSAGGATALFFVYAILNGLTFSTLFLVYDVATMVYVFGLTALYFGVLAAYGYFTKRDLTGLRSFLFAGLLFLALYWVVSIFLPMAMYDKVVCFIGLAVFMGYTAYDTQMIKRYHAATLTDPDMAHKGAILCALQLYLDFINMFLYILRLVARKK</sequence>
<dbReference type="PANTHER" id="PTHR23291:SF50">
    <property type="entry name" value="PROTEIN LIFEGUARD 4"/>
    <property type="match status" value="1"/>
</dbReference>